<reference evidence="1 2" key="1">
    <citation type="submission" date="2024-08" db="EMBL/GenBank/DDBJ databases">
        <authorList>
            <person name="Cucini C."/>
            <person name="Frati F."/>
        </authorList>
    </citation>
    <scope>NUCLEOTIDE SEQUENCE [LARGE SCALE GENOMIC DNA]</scope>
</reference>
<dbReference type="InterPro" id="IPR016187">
    <property type="entry name" value="CTDL_fold"/>
</dbReference>
<evidence type="ECO:0008006" key="3">
    <source>
        <dbReference type="Google" id="ProtNLM"/>
    </source>
</evidence>
<dbReference type="InterPro" id="IPR016186">
    <property type="entry name" value="C-type_lectin-like/link_sf"/>
</dbReference>
<dbReference type="CDD" id="cd00037">
    <property type="entry name" value="CLECT"/>
    <property type="match status" value="2"/>
</dbReference>
<dbReference type="SUPFAM" id="SSF56436">
    <property type="entry name" value="C-type lectin-like"/>
    <property type="match status" value="1"/>
</dbReference>
<evidence type="ECO:0000313" key="2">
    <source>
        <dbReference type="Proteomes" id="UP001642540"/>
    </source>
</evidence>
<organism evidence="1 2">
    <name type="scientific">Orchesella dallaii</name>
    <dbReference type="NCBI Taxonomy" id="48710"/>
    <lineage>
        <taxon>Eukaryota</taxon>
        <taxon>Metazoa</taxon>
        <taxon>Ecdysozoa</taxon>
        <taxon>Arthropoda</taxon>
        <taxon>Hexapoda</taxon>
        <taxon>Collembola</taxon>
        <taxon>Entomobryomorpha</taxon>
        <taxon>Entomobryoidea</taxon>
        <taxon>Orchesellidae</taxon>
        <taxon>Orchesellinae</taxon>
        <taxon>Orchesella</taxon>
    </lineage>
</organism>
<dbReference type="Gene3D" id="3.10.100.10">
    <property type="entry name" value="Mannose-Binding Protein A, subunit A"/>
    <property type="match status" value="1"/>
</dbReference>
<dbReference type="EMBL" id="CAXLJM020000024">
    <property type="protein sequence ID" value="CAL8091726.1"/>
    <property type="molecule type" value="Genomic_DNA"/>
</dbReference>
<sequence>MDCNTESFEVFLQYFGSNDCQLNSDKANRFKSFLRGFLSFVEMKVPSFGSIFFLHSLLGMSFSGTIFENNLSRILETQSSKYFLSNEATDPETATQICQSNNGKLISIENLEENLLVSEKLREIGIETVWLSGIKYSNATIEHLYLWTSTGEPFGFTNFHESTETGSANLKRSVRDRRSATLNNNDDCFCNCTTTLPPPFTPPPCRVPSCNITIPDPICEELVPRSCIVPRAPICNSKRDNCSVDCQSEGCRVIKQPVCTVIPGKTLCRLESNLGKCETKRPKCTIVKPGSCRAQQDPCSQDNTGTCEPVTTPCKNACTERPCETTQPPCVTTQPPCVTTTCPPKPPCEKVCVKKADANCLPGGNCKPVETCELKCPPIPPCSPACPEPIVICPPPVTSCRKPFVDCSPEFCQSSVQICRPPKVSCPPPRIICEPPQTECSHPEVICPDPEVICEEAEVECSKPVVECPDPVVSCDPILTTCEATPHVCSDAFMSCKDPTISCQDPVTCPVVPIEPPTRGPCICAGAKSGTKCGKRGRVKRESSLPETEFVETRQCVAMRKDLGFKWDTQNCKTKHRFICEEGKVEERRVLDFLF</sequence>
<comment type="caution">
    <text evidence="1">The sequence shown here is derived from an EMBL/GenBank/DDBJ whole genome shotgun (WGS) entry which is preliminary data.</text>
</comment>
<proteinExistence type="predicted"/>
<keyword evidence="2" id="KW-1185">Reference proteome</keyword>
<gene>
    <name evidence="1" type="ORF">ODALV1_LOCUS8011</name>
</gene>
<accession>A0ABP1Q757</accession>
<protein>
    <recommendedName>
        <fullName evidence="3">C-type lectin domain-containing protein</fullName>
    </recommendedName>
</protein>
<dbReference type="Proteomes" id="UP001642540">
    <property type="component" value="Unassembled WGS sequence"/>
</dbReference>
<evidence type="ECO:0000313" key="1">
    <source>
        <dbReference type="EMBL" id="CAL8091726.1"/>
    </source>
</evidence>
<name>A0ABP1Q757_9HEXA</name>